<keyword evidence="3 5" id="KW-0378">Hydrolase</keyword>
<comment type="similarity">
    <text evidence="5">Belongs to the AspA/AstE family. Succinylglutamate desuccinylase subfamily.</text>
</comment>
<evidence type="ECO:0000256" key="3">
    <source>
        <dbReference type="ARBA" id="ARBA00022801"/>
    </source>
</evidence>
<dbReference type="UniPathway" id="UPA00185">
    <property type="reaction ID" value="UER00283"/>
</dbReference>
<dbReference type="PANTHER" id="PTHR15162:SF7">
    <property type="entry name" value="SUCCINYLGLUTAMATE DESUCCINYLASE"/>
    <property type="match status" value="1"/>
</dbReference>
<dbReference type="GO" id="GO:0019545">
    <property type="term" value="P:L-arginine catabolic process to succinate"/>
    <property type="evidence" value="ECO:0007669"/>
    <property type="project" value="UniProtKB-UniRule"/>
</dbReference>
<comment type="cofactor">
    <cofactor evidence="5">
        <name>Zn(2+)</name>
        <dbReference type="ChEBI" id="CHEBI:29105"/>
    </cofactor>
    <text evidence="5">Binds 1 zinc ion per subunit.</text>
</comment>
<gene>
    <name evidence="5" type="primary">astE</name>
    <name evidence="8" type="ORF">A8L45_15485</name>
</gene>
<dbReference type="HAMAP" id="MF_00767">
    <property type="entry name" value="Arg_catab_AstE"/>
    <property type="match status" value="1"/>
</dbReference>
<dbReference type="Gene3D" id="3.40.630.10">
    <property type="entry name" value="Zn peptidases"/>
    <property type="match status" value="1"/>
</dbReference>
<dbReference type="InterPro" id="IPR007036">
    <property type="entry name" value="Aste_AspA_hybrid_dom"/>
</dbReference>
<proteinExistence type="inferred from homology"/>
<dbReference type="Pfam" id="PF24827">
    <property type="entry name" value="AstE_AspA_cat"/>
    <property type="match status" value="1"/>
</dbReference>
<reference evidence="8 9" key="1">
    <citation type="submission" date="2016-05" db="EMBL/GenBank/DDBJ databases">
        <title>Genomic Taxonomy of the Vibrionaceae.</title>
        <authorList>
            <person name="Gomez-Gil B."/>
            <person name="Enciso-Ibarra J."/>
        </authorList>
    </citation>
    <scope>NUCLEOTIDE SEQUENCE [LARGE SCALE GENOMIC DNA]</scope>
    <source>
        <strain evidence="8 9">CAIM 1920</strain>
    </source>
</reference>
<dbReference type="Pfam" id="PF04952">
    <property type="entry name" value="AstE_AspA_hybrid"/>
    <property type="match status" value="1"/>
</dbReference>
<organism evidence="8 9">
    <name type="scientific">Veronia pacifica</name>
    <dbReference type="NCBI Taxonomy" id="1080227"/>
    <lineage>
        <taxon>Bacteria</taxon>
        <taxon>Pseudomonadati</taxon>
        <taxon>Pseudomonadota</taxon>
        <taxon>Gammaproteobacteria</taxon>
        <taxon>Vibrionales</taxon>
        <taxon>Vibrionaceae</taxon>
        <taxon>Veronia</taxon>
    </lineage>
</organism>
<dbReference type="GO" id="GO:0019544">
    <property type="term" value="P:L-arginine catabolic process to L-glutamate"/>
    <property type="evidence" value="ECO:0007669"/>
    <property type="project" value="UniProtKB-UniRule"/>
</dbReference>
<feature type="domain" description="AstE/AspA barrel-sandwich hybrid" evidence="6">
    <location>
        <begin position="258"/>
        <end position="329"/>
    </location>
</feature>
<evidence type="ECO:0000256" key="1">
    <source>
        <dbReference type="ARBA" id="ARBA00022503"/>
    </source>
</evidence>
<comment type="catalytic activity">
    <reaction evidence="5">
        <text>N-succinyl-L-glutamate + H2O = L-glutamate + succinate</text>
        <dbReference type="Rhea" id="RHEA:15169"/>
        <dbReference type="ChEBI" id="CHEBI:15377"/>
        <dbReference type="ChEBI" id="CHEBI:29985"/>
        <dbReference type="ChEBI" id="CHEBI:30031"/>
        <dbReference type="ChEBI" id="CHEBI:58763"/>
        <dbReference type="EC" id="3.5.1.96"/>
    </reaction>
</comment>
<dbReference type="EC" id="3.5.1.96" evidence="5"/>
<dbReference type="GO" id="GO:0016788">
    <property type="term" value="F:hydrolase activity, acting on ester bonds"/>
    <property type="evidence" value="ECO:0007669"/>
    <property type="project" value="UniProtKB-UniRule"/>
</dbReference>
<feature type="binding site" evidence="5">
    <location>
        <position position="63"/>
    </location>
    <ligand>
        <name>Zn(2+)</name>
        <dbReference type="ChEBI" id="CHEBI:29105"/>
    </ligand>
</feature>
<name>A0A1C3EEU5_9GAMM</name>
<evidence type="ECO:0000313" key="8">
    <source>
        <dbReference type="EMBL" id="ODA31777.1"/>
    </source>
</evidence>
<dbReference type="InterPro" id="IPR055438">
    <property type="entry name" value="AstE_AspA_cat"/>
</dbReference>
<dbReference type="EMBL" id="LYBM01000030">
    <property type="protein sequence ID" value="ODA31777.1"/>
    <property type="molecule type" value="Genomic_DNA"/>
</dbReference>
<evidence type="ECO:0000259" key="6">
    <source>
        <dbReference type="Pfam" id="PF04952"/>
    </source>
</evidence>
<dbReference type="SUPFAM" id="SSF53187">
    <property type="entry name" value="Zn-dependent exopeptidases"/>
    <property type="match status" value="1"/>
</dbReference>
<dbReference type="AlphaFoldDB" id="A0A1C3EEU5"/>
<comment type="caution">
    <text evidence="8">The sequence shown here is derived from an EMBL/GenBank/DDBJ whole genome shotgun (WGS) entry which is preliminary data.</text>
</comment>
<dbReference type="InterPro" id="IPR050178">
    <property type="entry name" value="AspA/AstE_fam"/>
</dbReference>
<evidence type="ECO:0000256" key="2">
    <source>
        <dbReference type="ARBA" id="ARBA00022723"/>
    </source>
</evidence>
<dbReference type="NCBIfam" id="NF003706">
    <property type="entry name" value="PRK05324.1"/>
    <property type="match status" value="1"/>
</dbReference>
<sequence>MTASIFDGHFLQCTLDNPLHFEPHSWLTDTGLRISHVANGVLEILPHDSETSIIISSGIHGDETAPIELVDRLASDIITGKLVPKVRLLLIIAHPQAILAHTRFIEENLNRLFNGINEEKNEERALANLYQHCVEAFFAPAPLGAERWHFDLHSAIRNSAHYMFAVVPATSHPCDIRPLIQVLDDAEMNAVMFSRTPSSTFSWFSCEKFGAIGATLEMGRVAPLYQNDMTEFEPLRKTLCNMLVQDKNSLLKKEPTRLESYKVTRTITKYTDHFSLSFSDDAANFTQFDTGELLAQEGGIEYRAAEGGEAVVFPNSKVANGQRACLMVQSFSYDWSKPLYVNIDADPGPLHIG</sequence>
<evidence type="ECO:0000256" key="5">
    <source>
        <dbReference type="HAMAP-Rule" id="MF_00767"/>
    </source>
</evidence>
<evidence type="ECO:0000259" key="7">
    <source>
        <dbReference type="Pfam" id="PF24827"/>
    </source>
</evidence>
<keyword evidence="9" id="KW-1185">Reference proteome</keyword>
<dbReference type="STRING" id="1080227.A8L45_15485"/>
<dbReference type="PANTHER" id="PTHR15162">
    <property type="entry name" value="ASPARTOACYLASE"/>
    <property type="match status" value="1"/>
</dbReference>
<keyword evidence="2 5" id="KW-0479">Metal-binding</keyword>
<dbReference type="GO" id="GO:0008270">
    <property type="term" value="F:zinc ion binding"/>
    <property type="evidence" value="ECO:0007669"/>
    <property type="project" value="UniProtKB-UniRule"/>
</dbReference>
<comment type="pathway">
    <text evidence="5">Amino-acid degradation; L-arginine degradation via AST pathway; L-glutamate and succinate from L-arginine: step 5/5.</text>
</comment>
<evidence type="ECO:0000256" key="4">
    <source>
        <dbReference type="ARBA" id="ARBA00022833"/>
    </source>
</evidence>
<feature type="domain" description="Succinylglutamate desuccinylase/Aspartoacylase catalytic" evidence="7">
    <location>
        <begin position="51"/>
        <end position="239"/>
    </location>
</feature>
<dbReference type="OrthoDB" id="5290473at2"/>
<feature type="binding site" evidence="5">
    <location>
        <position position="153"/>
    </location>
    <ligand>
        <name>Zn(2+)</name>
        <dbReference type="ChEBI" id="CHEBI:29105"/>
    </ligand>
</feature>
<dbReference type="InterPro" id="IPR016681">
    <property type="entry name" value="SuccinylGlu_desuccinylase"/>
</dbReference>
<keyword evidence="1 5" id="KW-0056">Arginine metabolism</keyword>
<accession>A0A1C3EEU5</accession>
<comment type="function">
    <text evidence="5">Transforms N(2)-succinylglutamate into succinate and glutamate.</text>
</comment>
<feature type="binding site" evidence="5">
    <location>
        <position position="60"/>
    </location>
    <ligand>
        <name>Zn(2+)</name>
        <dbReference type="ChEBI" id="CHEBI:29105"/>
    </ligand>
</feature>
<protein>
    <recommendedName>
        <fullName evidence="5">Succinylglutamate desuccinylase</fullName>
        <ecNumber evidence="5">3.5.1.96</ecNumber>
    </recommendedName>
</protein>
<dbReference type="Proteomes" id="UP000094936">
    <property type="component" value="Unassembled WGS sequence"/>
</dbReference>
<dbReference type="GO" id="GO:0009017">
    <property type="term" value="F:succinylglutamate desuccinylase activity"/>
    <property type="evidence" value="ECO:0007669"/>
    <property type="project" value="UniProtKB-EC"/>
</dbReference>
<keyword evidence="4 5" id="KW-0862">Zinc</keyword>
<feature type="active site" evidence="5">
    <location>
        <position position="217"/>
    </location>
</feature>
<dbReference type="RefSeq" id="WP_068903873.1">
    <property type="nucleotide sequence ID" value="NZ_JBHUIF010000004.1"/>
</dbReference>
<evidence type="ECO:0000313" key="9">
    <source>
        <dbReference type="Proteomes" id="UP000094936"/>
    </source>
</evidence>